<dbReference type="Proteomes" id="UP000291404">
    <property type="component" value="Unassembled WGS sequence"/>
</dbReference>
<dbReference type="AlphaFoldDB" id="A0A4Q9LBB6"/>
<reference evidence="1 2" key="1">
    <citation type="submission" date="2017-12" db="EMBL/GenBank/DDBJ databases">
        <authorList>
            <person name="Pombert J.-F."/>
            <person name="Haag K.L."/>
            <person name="Ebert D."/>
        </authorList>
    </citation>
    <scope>NUCLEOTIDE SEQUENCE [LARGE SCALE GENOMIC DNA]</scope>
    <source>
        <strain evidence="1">BE-OM-2</strain>
    </source>
</reference>
<dbReference type="VEuPathDB" id="MicrosporidiaDB:CWI39_0679p0010"/>
<keyword evidence="2" id="KW-1185">Reference proteome</keyword>
<evidence type="ECO:0000313" key="1">
    <source>
        <dbReference type="EMBL" id="TBU04806.1"/>
    </source>
</evidence>
<sequence>MNTKTKRAPFDYFYDDSVFTVTNGFSSNMIELENKIKVTYNYFDEENEKSFITNSDLCATVVVKNYIFVSDFDEKILKLIHLENSVSSQNGKHNNTILEFSFLTEETCDSLSLPFLHKSLKNLEKVYLNGDHIYKILFLKNFIVSIISKYSMKSYQNFDFDTDITENLCLGNNFPDGTIRNIFFKKRMIRLKTLSLYGFHIGKNDKKMLGNLENLISFDIINCFLLENSFSELFDEEKKYIIEDLVLNLVDITTNDVFFISKLKSLKNLTLLYCEFINKSFESLRGIYFERLEYYRFAAIDSCHDDAQIGHFTEEFVPNIFSQQTEELSVEA</sequence>
<comment type="caution">
    <text evidence="1">The sequence shown here is derived from an EMBL/GenBank/DDBJ whole genome shotgun (WGS) entry which is preliminary data.</text>
</comment>
<organism evidence="1 2">
    <name type="scientific">Hamiltosporidium magnivora</name>
    <dbReference type="NCBI Taxonomy" id="148818"/>
    <lineage>
        <taxon>Eukaryota</taxon>
        <taxon>Fungi</taxon>
        <taxon>Fungi incertae sedis</taxon>
        <taxon>Microsporidia</taxon>
        <taxon>Dubosqiidae</taxon>
        <taxon>Hamiltosporidium</taxon>
    </lineage>
</organism>
<dbReference type="VEuPathDB" id="MicrosporidiaDB:CWI36_0712p0010"/>
<dbReference type="SUPFAM" id="SSF52047">
    <property type="entry name" value="RNI-like"/>
    <property type="match status" value="1"/>
</dbReference>
<proteinExistence type="predicted"/>
<accession>A0A4Q9LBB6</accession>
<name>A0A4Q9LBB6_9MICR</name>
<evidence type="ECO:0000313" key="2">
    <source>
        <dbReference type="Proteomes" id="UP000291404"/>
    </source>
</evidence>
<dbReference type="EMBL" id="PITI01000712">
    <property type="protein sequence ID" value="TBU04806.1"/>
    <property type="molecule type" value="Genomic_DNA"/>
</dbReference>
<gene>
    <name evidence="1" type="ORF">CWI36_0712p0010</name>
</gene>
<protein>
    <submittedName>
        <fullName evidence="1">Uncharacterized protein</fullName>
    </submittedName>
</protein>